<gene>
    <name evidence="2" type="ORF">DCAR_0206650</name>
</gene>
<reference evidence="2" key="2">
    <citation type="submission" date="2022-03" db="EMBL/GenBank/DDBJ databases">
        <title>Draft title - Genomic analysis of global carrot germplasm unveils the trajectory of domestication and the origin of high carotenoid orange carrot.</title>
        <authorList>
            <person name="Iorizzo M."/>
            <person name="Ellison S."/>
            <person name="Senalik D."/>
            <person name="Macko-Podgorni A."/>
            <person name="Grzebelus D."/>
            <person name="Bostan H."/>
            <person name="Rolling W."/>
            <person name="Curaba J."/>
            <person name="Simon P."/>
        </authorList>
    </citation>
    <scope>NUCLEOTIDE SEQUENCE</scope>
    <source>
        <tissue evidence="2">Leaf</tissue>
    </source>
</reference>
<dbReference type="EMBL" id="CP093344">
    <property type="protein sequence ID" value="WOG87425.1"/>
    <property type="molecule type" value="Genomic_DNA"/>
</dbReference>
<dbReference type="Proteomes" id="UP000077755">
    <property type="component" value="Chromosome 2"/>
</dbReference>
<protein>
    <recommendedName>
        <fullName evidence="1">KIB1-4 beta-propeller domain-containing protein</fullName>
    </recommendedName>
</protein>
<keyword evidence="3" id="KW-1185">Reference proteome</keyword>
<dbReference type="AlphaFoldDB" id="A0AAF0WCK0"/>
<dbReference type="PANTHER" id="PTHR45463">
    <property type="entry name" value="OS09G0392200 PROTEIN"/>
    <property type="match status" value="1"/>
</dbReference>
<evidence type="ECO:0000313" key="3">
    <source>
        <dbReference type="Proteomes" id="UP000077755"/>
    </source>
</evidence>
<dbReference type="PANTHER" id="PTHR45463:SF8">
    <property type="entry name" value="OS09G0392200 PROTEIN"/>
    <property type="match status" value="1"/>
</dbReference>
<evidence type="ECO:0000313" key="2">
    <source>
        <dbReference type="EMBL" id="WOG87425.1"/>
    </source>
</evidence>
<name>A0AAF0WCK0_DAUCS</name>
<accession>A0AAF0WCK0</accession>
<dbReference type="Pfam" id="PF03478">
    <property type="entry name" value="Beta-prop_KIB1-4"/>
    <property type="match status" value="1"/>
</dbReference>
<feature type="domain" description="KIB1-4 beta-propeller" evidence="1">
    <location>
        <begin position="50"/>
        <end position="286"/>
    </location>
</feature>
<sequence length="336" mass="38654">MKLNIIDYLAFSGVCRSWRSVSTDIRKSFMERLQPLVLARPRYSKKACVLYNIFDRKSCKSMLPNMPRKSLWGLASGYLITYDRNMGFWLVNLMTRHEMHYPVLSESSYSIFDFTPRAVLLRLTRLSRIFMIIFSEKHNFLLMSESGSSSWQEYLFPNTSAGIADVKIWNGKIFVLTCDAHFGEFNPRADPVLKLYNRNIPIQLSSRSMLQLVTSDNKIYMVISHHPCPRVTMLVLYLSLYELDYSMESAKQINDLGSKSLFLSPYNSALVDTTGWGAGNCVCVLQNTMGKCSFSHLGGHWLETIPAVWDYNVRLYFWVFPGESWDISCVGDEFGT</sequence>
<reference evidence="2" key="1">
    <citation type="journal article" date="2016" name="Nat. Genet.">
        <title>A high-quality carrot genome assembly provides new insights into carotenoid accumulation and asterid genome evolution.</title>
        <authorList>
            <person name="Iorizzo M."/>
            <person name="Ellison S."/>
            <person name="Senalik D."/>
            <person name="Zeng P."/>
            <person name="Satapoomin P."/>
            <person name="Huang J."/>
            <person name="Bowman M."/>
            <person name="Iovene M."/>
            <person name="Sanseverino W."/>
            <person name="Cavagnaro P."/>
            <person name="Yildiz M."/>
            <person name="Macko-Podgorni A."/>
            <person name="Moranska E."/>
            <person name="Grzebelus E."/>
            <person name="Grzebelus D."/>
            <person name="Ashrafi H."/>
            <person name="Zheng Z."/>
            <person name="Cheng S."/>
            <person name="Spooner D."/>
            <person name="Van Deynze A."/>
            <person name="Simon P."/>
        </authorList>
    </citation>
    <scope>NUCLEOTIDE SEQUENCE</scope>
    <source>
        <tissue evidence="2">Leaf</tissue>
    </source>
</reference>
<evidence type="ECO:0000259" key="1">
    <source>
        <dbReference type="Pfam" id="PF03478"/>
    </source>
</evidence>
<organism evidence="2 3">
    <name type="scientific">Daucus carota subsp. sativus</name>
    <name type="common">Carrot</name>
    <dbReference type="NCBI Taxonomy" id="79200"/>
    <lineage>
        <taxon>Eukaryota</taxon>
        <taxon>Viridiplantae</taxon>
        <taxon>Streptophyta</taxon>
        <taxon>Embryophyta</taxon>
        <taxon>Tracheophyta</taxon>
        <taxon>Spermatophyta</taxon>
        <taxon>Magnoliopsida</taxon>
        <taxon>eudicotyledons</taxon>
        <taxon>Gunneridae</taxon>
        <taxon>Pentapetalae</taxon>
        <taxon>asterids</taxon>
        <taxon>campanulids</taxon>
        <taxon>Apiales</taxon>
        <taxon>Apiaceae</taxon>
        <taxon>Apioideae</taxon>
        <taxon>Scandiceae</taxon>
        <taxon>Daucinae</taxon>
        <taxon>Daucus</taxon>
        <taxon>Daucus sect. Daucus</taxon>
    </lineage>
</organism>
<dbReference type="InterPro" id="IPR005174">
    <property type="entry name" value="KIB1-4_b-propeller"/>
</dbReference>
<proteinExistence type="predicted"/>